<proteinExistence type="predicted"/>
<comment type="caution">
    <text evidence="1">The sequence shown here is derived from an EMBL/GenBank/DDBJ whole genome shotgun (WGS) entry which is preliminary data.</text>
</comment>
<dbReference type="EMBL" id="QJKJ01003346">
    <property type="protein sequence ID" value="RDX98894.1"/>
    <property type="molecule type" value="Genomic_DNA"/>
</dbReference>
<keyword evidence="2" id="KW-1185">Reference proteome</keyword>
<organism evidence="1 2">
    <name type="scientific">Mucuna pruriens</name>
    <name type="common">Velvet bean</name>
    <name type="synonym">Dolichos pruriens</name>
    <dbReference type="NCBI Taxonomy" id="157652"/>
    <lineage>
        <taxon>Eukaryota</taxon>
        <taxon>Viridiplantae</taxon>
        <taxon>Streptophyta</taxon>
        <taxon>Embryophyta</taxon>
        <taxon>Tracheophyta</taxon>
        <taxon>Spermatophyta</taxon>
        <taxon>Magnoliopsida</taxon>
        <taxon>eudicotyledons</taxon>
        <taxon>Gunneridae</taxon>
        <taxon>Pentapetalae</taxon>
        <taxon>rosids</taxon>
        <taxon>fabids</taxon>
        <taxon>Fabales</taxon>
        <taxon>Fabaceae</taxon>
        <taxon>Papilionoideae</taxon>
        <taxon>50 kb inversion clade</taxon>
        <taxon>NPAAA clade</taxon>
        <taxon>indigoferoid/millettioid clade</taxon>
        <taxon>Phaseoleae</taxon>
        <taxon>Mucuna</taxon>
    </lineage>
</organism>
<sequence>MNIGRGSTSFVPHIHITRSVKQLLIQYFYEEIELTLHRLRKIRNTVVNTTSSSNSAINSNLSSANTLVASSNIFIEP</sequence>
<dbReference type="AlphaFoldDB" id="A0A371H7Y0"/>
<gene>
    <name evidence="1" type="ORF">CR513_18136</name>
</gene>
<feature type="non-terminal residue" evidence="1">
    <location>
        <position position="1"/>
    </location>
</feature>
<dbReference type="Proteomes" id="UP000257109">
    <property type="component" value="Unassembled WGS sequence"/>
</dbReference>
<evidence type="ECO:0000313" key="2">
    <source>
        <dbReference type="Proteomes" id="UP000257109"/>
    </source>
</evidence>
<accession>A0A371H7Y0</accession>
<reference evidence="1" key="1">
    <citation type="submission" date="2018-05" db="EMBL/GenBank/DDBJ databases">
        <title>Draft genome of Mucuna pruriens seed.</title>
        <authorList>
            <person name="Nnadi N.E."/>
            <person name="Vos R."/>
            <person name="Hasami M.H."/>
            <person name="Devisetty U.K."/>
            <person name="Aguiy J.C."/>
        </authorList>
    </citation>
    <scope>NUCLEOTIDE SEQUENCE [LARGE SCALE GENOMIC DNA]</scope>
    <source>
        <strain evidence="1">JCA_2017</strain>
    </source>
</reference>
<evidence type="ECO:0000313" key="1">
    <source>
        <dbReference type="EMBL" id="RDX98894.1"/>
    </source>
</evidence>
<name>A0A371H7Y0_MUCPR</name>
<protein>
    <submittedName>
        <fullName evidence="1">Uncharacterized protein</fullName>
    </submittedName>
</protein>